<feature type="transmembrane region" description="Helical" evidence="1">
    <location>
        <begin position="68"/>
        <end position="89"/>
    </location>
</feature>
<feature type="transmembrane region" description="Helical" evidence="1">
    <location>
        <begin position="12"/>
        <end position="32"/>
    </location>
</feature>
<comment type="caution">
    <text evidence="2">The sequence shown here is derived from an EMBL/GenBank/DDBJ whole genome shotgun (WGS) entry which is preliminary data.</text>
</comment>
<dbReference type="STRING" id="23.BEL05_01685"/>
<dbReference type="AlphaFoldDB" id="A0A1E5IW98"/>
<feature type="transmembrane region" description="Helical" evidence="1">
    <location>
        <begin position="109"/>
        <end position="129"/>
    </location>
</feature>
<name>A0A1E5IW98_SHECO</name>
<reference evidence="2 3" key="1">
    <citation type="submission" date="2016-07" db="EMBL/GenBank/DDBJ databases">
        <title>Whole-genome of two Shewanella species isolated from a digestive organ of sea cucumber Apostichopus japonicus Selenka 1867.</title>
        <authorList>
            <person name="Hong H.-H."/>
            <person name="Choi H."/>
            <person name="Cheon S."/>
            <person name="Oh J.-S."/>
            <person name="Lee H.-G."/>
            <person name="Park C."/>
        </authorList>
    </citation>
    <scope>NUCLEOTIDE SEQUENCE [LARGE SCALE GENOMIC DNA]</scope>
    <source>
        <strain evidence="2 3">CSB03KR</strain>
    </source>
</reference>
<gene>
    <name evidence="2" type="ORF">BEL05_01685</name>
</gene>
<feature type="transmembrane region" description="Helical" evidence="1">
    <location>
        <begin position="149"/>
        <end position="170"/>
    </location>
</feature>
<organism evidence="2 3">
    <name type="scientific">Shewanella colwelliana</name>
    <name type="common">Alteromonas colwelliana</name>
    <dbReference type="NCBI Taxonomy" id="23"/>
    <lineage>
        <taxon>Bacteria</taxon>
        <taxon>Pseudomonadati</taxon>
        <taxon>Pseudomonadota</taxon>
        <taxon>Gammaproteobacteria</taxon>
        <taxon>Alteromonadales</taxon>
        <taxon>Shewanellaceae</taxon>
        <taxon>Shewanella</taxon>
    </lineage>
</organism>
<evidence type="ECO:0000313" key="2">
    <source>
        <dbReference type="EMBL" id="OEG74794.1"/>
    </source>
</evidence>
<protein>
    <submittedName>
        <fullName evidence="2">Uncharacterized protein</fullName>
    </submittedName>
</protein>
<keyword evidence="1" id="KW-1133">Transmembrane helix</keyword>
<feature type="transmembrane region" description="Helical" evidence="1">
    <location>
        <begin position="223"/>
        <end position="245"/>
    </location>
</feature>
<evidence type="ECO:0000256" key="1">
    <source>
        <dbReference type="SAM" id="Phobius"/>
    </source>
</evidence>
<keyword evidence="1" id="KW-0812">Transmembrane</keyword>
<accession>A0A1E5IW98</accession>
<feature type="transmembrane region" description="Helical" evidence="1">
    <location>
        <begin position="44"/>
        <end position="62"/>
    </location>
</feature>
<feature type="transmembrane region" description="Helical" evidence="1">
    <location>
        <begin position="190"/>
        <end position="217"/>
    </location>
</feature>
<proteinExistence type="predicted"/>
<dbReference type="Proteomes" id="UP000095230">
    <property type="component" value="Unassembled WGS sequence"/>
</dbReference>
<evidence type="ECO:0000313" key="3">
    <source>
        <dbReference type="Proteomes" id="UP000095230"/>
    </source>
</evidence>
<keyword evidence="1" id="KW-0472">Membrane</keyword>
<sequence>MDMTYNDFLYEGYWWLSLLGAMHCIGLGIYIRYIYRDRNNNHKLLGAIFSLLALYFLTGLIAKHNTPIPLQLVFILIIPAYFLLMPMLYLYCYRSLHNIKRNISLSRHFYPALAFALLNTLVFLFNADFHLKVASVPQEFMSHVTLLGSIQPALLSLQTIIYFVLILRLLKQFKGKARRIHQDNLKDIKFRWLLALTLAMMSNWLVRTVLVLLPFYFGDTVSVTAQAATRLFLLLTIYLLALYGLKQITTAAFIRGKLTSPTRTNVSQKSSVQLLDSEELNYLQQIHQSDKKNEQI</sequence>
<dbReference type="EMBL" id="MCBT01000015">
    <property type="protein sequence ID" value="OEG74794.1"/>
    <property type="molecule type" value="Genomic_DNA"/>
</dbReference>
<dbReference type="RefSeq" id="WP_028763621.1">
    <property type="nucleotide sequence ID" value="NZ_JAWWDQ010000005.1"/>
</dbReference>